<keyword evidence="3 7" id="KW-0489">Methyltransferase</keyword>
<gene>
    <name evidence="9" type="ORF">BN7_5011</name>
</gene>
<keyword evidence="4 7" id="KW-0808">Transferase</keyword>
<dbReference type="EMBL" id="CAIF01000196">
    <property type="protein sequence ID" value="CCH45429.1"/>
    <property type="molecule type" value="Genomic_DNA"/>
</dbReference>
<dbReference type="Pfam" id="PF02636">
    <property type="entry name" value="Methyltransf_28"/>
    <property type="match status" value="1"/>
</dbReference>
<feature type="region of interest" description="Disordered" evidence="8">
    <location>
        <begin position="25"/>
        <end position="53"/>
    </location>
</feature>
<comment type="similarity">
    <text evidence="2 7">Belongs to the NDUFAF7 family.</text>
</comment>
<comment type="subcellular location">
    <subcellularLocation>
        <location evidence="1 7">Mitochondrion</location>
    </subcellularLocation>
</comment>
<evidence type="ECO:0000256" key="1">
    <source>
        <dbReference type="ARBA" id="ARBA00004173"/>
    </source>
</evidence>
<dbReference type="SUPFAM" id="SSF53335">
    <property type="entry name" value="S-adenosyl-L-methionine-dependent methyltransferases"/>
    <property type="match status" value="1"/>
</dbReference>
<keyword evidence="5 7" id="KW-0496">Mitochondrion</keyword>
<dbReference type="GO" id="GO:0035243">
    <property type="term" value="F:protein-arginine omega-N symmetric methyltransferase activity"/>
    <property type="evidence" value="ECO:0007669"/>
    <property type="project" value="UniProtKB-EC"/>
</dbReference>
<dbReference type="FunCoup" id="K0KVF3">
    <property type="interactions" value="36"/>
</dbReference>
<comment type="catalytic activity">
    <reaction evidence="6 7">
        <text>L-arginyl-[protein] + 2 S-adenosyl-L-methionine = N(omega),N(omega)'-dimethyl-L-arginyl-[protein] + 2 S-adenosyl-L-homocysteine + 2 H(+)</text>
        <dbReference type="Rhea" id="RHEA:48108"/>
        <dbReference type="Rhea" id="RHEA-COMP:10532"/>
        <dbReference type="Rhea" id="RHEA-COMP:11992"/>
        <dbReference type="ChEBI" id="CHEBI:15378"/>
        <dbReference type="ChEBI" id="CHEBI:29965"/>
        <dbReference type="ChEBI" id="CHEBI:57856"/>
        <dbReference type="ChEBI" id="CHEBI:59789"/>
        <dbReference type="ChEBI" id="CHEBI:88221"/>
        <dbReference type="EC" id="2.1.1.320"/>
    </reaction>
</comment>
<reference evidence="9 10" key="1">
    <citation type="journal article" date="2012" name="Eukaryot. Cell">
        <title>Draft genome sequence of Wickerhamomyces ciferrii NRRL Y-1031 F-60-10.</title>
        <authorList>
            <person name="Schneider J."/>
            <person name="Andrea H."/>
            <person name="Blom J."/>
            <person name="Jaenicke S."/>
            <person name="Ruckert C."/>
            <person name="Schorsch C."/>
            <person name="Szczepanowski R."/>
            <person name="Farwick M."/>
            <person name="Goesmann A."/>
            <person name="Puhler A."/>
            <person name="Schaffer S."/>
            <person name="Tauch A."/>
            <person name="Kohler T."/>
            <person name="Brinkrolf K."/>
        </authorList>
    </citation>
    <scope>NUCLEOTIDE SEQUENCE [LARGE SCALE GENOMIC DNA]</scope>
    <source>
        <strain evidence="10">ATCC 14091 / BCRC 22168 / CBS 111 / JCM 3599 / NBRC 0793 / NRRL Y-1031 F-60-10</strain>
    </source>
</reference>
<feature type="compositionally biased region" description="Basic and acidic residues" evidence="8">
    <location>
        <begin position="39"/>
        <end position="50"/>
    </location>
</feature>
<dbReference type="InterPro" id="IPR029063">
    <property type="entry name" value="SAM-dependent_MTases_sf"/>
</dbReference>
<dbReference type="InterPro" id="IPR003788">
    <property type="entry name" value="NDUFAF7"/>
</dbReference>
<evidence type="ECO:0000256" key="5">
    <source>
        <dbReference type="ARBA" id="ARBA00023128"/>
    </source>
</evidence>
<name>K0KVF3_WICCF</name>
<evidence type="ECO:0000256" key="4">
    <source>
        <dbReference type="ARBA" id="ARBA00022679"/>
    </source>
</evidence>
<dbReference type="InterPro" id="IPR038375">
    <property type="entry name" value="NDUFAF7_sf"/>
</dbReference>
<dbReference type="eggNOG" id="ENOG502QRKD">
    <property type="taxonomic scope" value="Eukaryota"/>
</dbReference>
<dbReference type="GO" id="GO:0032259">
    <property type="term" value="P:methylation"/>
    <property type="evidence" value="ECO:0007669"/>
    <property type="project" value="UniProtKB-KW"/>
</dbReference>
<dbReference type="EC" id="2.1.1.320" evidence="7"/>
<dbReference type="STRING" id="1206466.K0KVF3"/>
<evidence type="ECO:0000256" key="8">
    <source>
        <dbReference type="SAM" id="MobiDB-lite"/>
    </source>
</evidence>
<proteinExistence type="inferred from homology"/>
<evidence type="ECO:0000256" key="6">
    <source>
        <dbReference type="ARBA" id="ARBA00048612"/>
    </source>
</evidence>
<organism evidence="9 10">
    <name type="scientific">Wickerhamomyces ciferrii (strain ATCC 14091 / BCRC 22168 / CBS 111 / JCM 3599 / NBRC 0793 / NRRL Y-1031 F-60-10)</name>
    <name type="common">Yeast</name>
    <name type="synonym">Pichia ciferrii</name>
    <dbReference type="NCBI Taxonomy" id="1206466"/>
    <lineage>
        <taxon>Eukaryota</taxon>
        <taxon>Fungi</taxon>
        <taxon>Dikarya</taxon>
        <taxon>Ascomycota</taxon>
        <taxon>Saccharomycotina</taxon>
        <taxon>Saccharomycetes</taxon>
        <taxon>Phaffomycetales</taxon>
        <taxon>Wickerhamomycetaceae</taxon>
        <taxon>Wickerhamomyces</taxon>
    </lineage>
</organism>
<evidence type="ECO:0000256" key="2">
    <source>
        <dbReference type="ARBA" id="ARBA00005891"/>
    </source>
</evidence>
<protein>
    <recommendedName>
        <fullName evidence="7">Protein arginine methyltransferase NDUFAF7</fullName>
        <ecNumber evidence="7">2.1.1.320</ecNumber>
    </recommendedName>
</protein>
<evidence type="ECO:0000256" key="3">
    <source>
        <dbReference type="ARBA" id="ARBA00022603"/>
    </source>
</evidence>
<accession>K0KVF3</accession>
<dbReference type="PANTHER" id="PTHR12049">
    <property type="entry name" value="PROTEIN ARGININE METHYLTRANSFERASE NDUFAF7, MITOCHONDRIAL"/>
    <property type="match status" value="1"/>
</dbReference>
<evidence type="ECO:0000256" key="7">
    <source>
        <dbReference type="RuleBase" id="RU364114"/>
    </source>
</evidence>
<keyword evidence="10" id="KW-1185">Reference proteome</keyword>
<dbReference type="Proteomes" id="UP000009328">
    <property type="component" value="Unassembled WGS sequence"/>
</dbReference>
<dbReference type="GO" id="GO:0005739">
    <property type="term" value="C:mitochondrion"/>
    <property type="evidence" value="ECO:0007669"/>
    <property type="project" value="UniProtKB-SubCell"/>
</dbReference>
<evidence type="ECO:0000313" key="9">
    <source>
        <dbReference type="EMBL" id="CCH45429.1"/>
    </source>
</evidence>
<dbReference type="Gene3D" id="3.40.50.12710">
    <property type="match status" value="1"/>
</dbReference>
<dbReference type="AlphaFoldDB" id="K0KVF3"/>
<dbReference type="HOGENOM" id="CLU_028484_1_0_1"/>
<dbReference type="InParanoid" id="K0KVF3"/>
<evidence type="ECO:0000313" key="10">
    <source>
        <dbReference type="Proteomes" id="UP000009328"/>
    </source>
</evidence>
<comment type="function">
    <text evidence="7">Arginine methyltransferase involved in the assembly or stability of mitochondrial NADH:ubiquinone oxidoreductase complex (complex I).</text>
</comment>
<sequence length="511" mass="59781">MRPRLPITRRTEIWRRLASSNRDFKHDYSHRPTTYNHRLPAEGEDPHSVDTQRTPITKVSDFTSFSRLWTNISNDPLKGQSSAEFFAKFPLVTHKKLAKRTERPKKVKMLASDFIDDSLYNPNYGYFPKQAEIFQATEPFNYNELQDTDEFVINWQKQYAKYDDSSKKELQLWHTPVELFQPHYGEAIARFLLVNYKLNLYPYHDLIIYEIGGGNGTLMTNILDYIRQMQPEVYKKTRYKIIDISKNLSEKQKKQSVKHGFRKHDSKVEIINKSIFDWKEFVPEPCFIVGLEVLDNLAHDMIKYDINTGKPYQGYVVIDEEGDYHQMFSPELSADSAGFLGTRGLDFLNTPYSKMNGLNHPLNENKFSQKWKNMFIPFNNSLSTTEFIPTRLYKLFEILNEKFPEHQVILSDFDSLPNGSEGYNSPVVQTILKEKAVTTSTFMVDPGFFDIMFPTNFHIIRDLYIKMSGKLIRTSKHSEFLEQWGDIEATTTKSGENPMLTFYQNASFLYN</sequence>
<dbReference type="PANTHER" id="PTHR12049:SF5">
    <property type="entry name" value="PROTEIN ARGININE METHYLTRANSFERASE NDUFAF7 HOMOLOG, MITOCHONDRIAL"/>
    <property type="match status" value="1"/>
</dbReference>
<comment type="caution">
    <text evidence="9">The sequence shown here is derived from an EMBL/GenBank/DDBJ whole genome shotgun (WGS) entry which is preliminary data.</text>
</comment>